<dbReference type="InterPro" id="IPR016084">
    <property type="entry name" value="Haem_Oase-like_multi-hlx"/>
</dbReference>
<reference evidence="1 2" key="1">
    <citation type="submission" date="2016-04" db="EMBL/GenBank/DDBJ databases">
        <title>Draft genome sequence of freshwater magnetotactic bacteria Magnetospirillum marisnigri SP-1 and Magnetospirillum moscoviense BB-1.</title>
        <authorList>
            <person name="Koziaeva V."/>
            <person name="Dziuba M.V."/>
            <person name="Ivanov T.M."/>
            <person name="Kuznetsov B."/>
            <person name="Grouzdev D.S."/>
        </authorList>
    </citation>
    <scope>NUCLEOTIDE SEQUENCE [LARGE SCALE GENOMIC DNA]</scope>
    <source>
        <strain evidence="1 2">SP-1</strain>
    </source>
</reference>
<proteinExistence type="predicted"/>
<gene>
    <name evidence="1" type="ORF">A6A04_09275</name>
</gene>
<dbReference type="SMART" id="SM01236">
    <property type="entry name" value="Haem_oxygenase_2"/>
    <property type="match status" value="1"/>
</dbReference>
<accession>A0A178M763</accession>
<dbReference type="Proteomes" id="UP000078428">
    <property type="component" value="Unassembled WGS sequence"/>
</dbReference>
<dbReference type="STRING" id="1285242.A6A04_09275"/>
<evidence type="ECO:0008006" key="3">
    <source>
        <dbReference type="Google" id="ProtNLM"/>
    </source>
</evidence>
<dbReference type="AlphaFoldDB" id="A0A178M763"/>
<name>A0A178M763_9PROT</name>
<comment type="caution">
    <text evidence="1">The sequence shown here is derived from an EMBL/GenBank/DDBJ whole genome shotgun (WGS) entry which is preliminary data.</text>
</comment>
<keyword evidence="2" id="KW-1185">Reference proteome</keyword>
<sequence length="375" mass="41696">MLVDERGLLPDHIHPLPDLLNRDAASVLSAFIHSQRADFERVLAEMGQGTSPLRTVLAELGRGKTADLGVLFLHLHRHVMEHPVWTHPFFLRVFEGRITPEQVKRFATQYFNQIKNTRQCVALAIGRFHGLTALAEGNRGERLSELTQIALAQLVADEYGVGSHGLEDYPELGRLLAAKTHIVMYRQLFEGLGLAPEDQDVAMLPEVADNVLIQRLVAGHPEFTPLEALASVGLGMEWGVPEFFSLLLGGLIRVSQRDGLGLTPRHLEVFIAHVRYDVLHAISVMLVTSLHMRGPEDRGVVENACNMLMAGRTAMMGGLYRHVFGEECPEVTLEDRHRVSDVRIIEALRHARATIAPQRVVGGEAYRTSTTTPFN</sequence>
<dbReference type="SUPFAM" id="SSF48613">
    <property type="entry name" value="Heme oxygenase-like"/>
    <property type="match status" value="1"/>
</dbReference>
<evidence type="ECO:0000313" key="1">
    <source>
        <dbReference type="EMBL" id="OAN44057.1"/>
    </source>
</evidence>
<dbReference type="RefSeq" id="WP_068495850.1">
    <property type="nucleotide sequence ID" value="NZ_LWQT01000120.1"/>
</dbReference>
<dbReference type="EMBL" id="LWQT01000120">
    <property type="protein sequence ID" value="OAN44057.1"/>
    <property type="molecule type" value="Genomic_DNA"/>
</dbReference>
<protein>
    <recommendedName>
        <fullName evidence="3">Iron-containing redox enzyme family protein</fullName>
    </recommendedName>
</protein>
<organism evidence="1 2">
    <name type="scientific">Paramagnetospirillum marisnigri</name>
    <dbReference type="NCBI Taxonomy" id="1285242"/>
    <lineage>
        <taxon>Bacteria</taxon>
        <taxon>Pseudomonadati</taxon>
        <taxon>Pseudomonadota</taxon>
        <taxon>Alphaproteobacteria</taxon>
        <taxon>Rhodospirillales</taxon>
        <taxon>Magnetospirillaceae</taxon>
        <taxon>Paramagnetospirillum</taxon>
    </lineage>
</organism>
<dbReference type="Gene3D" id="1.20.910.10">
    <property type="entry name" value="Heme oxygenase-like"/>
    <property type="match status" value="1"/>
</dbReference>
<dbReference type="OrthoDB" id="7337814at2"/>
<evidence type="ECO:0000313" key="2">
    <source>
        <dbReference type="Proteomes" id="UP000078428"/>
    </source>
</evidence>